<gene>
    <name evidence="1" type="ORF">PS870_06062</name>
</gene>
<dbReference type="AlphaFoldDB" id="A0A5E7QDQ0"/>
<organism evidence="1 2">
    <name type="scientific">Pseudomonas fluorescens</name>
    <dbReference type="NCBI Taxonomy" id="294"/>
    <lineage>
        <taxon>Bacteria</taxon>
        <taxon>Pseudomonadati</taxon>
        <taxon>Pseudomonadota</taxon>
        <taxon>Gammaproteobacteria</taxon>
        <taxon>Pseudomonadales</taxon>
        <taxon>Pseudomonadaceae</taxon>
        <taxon>Pseudomonas</taxon>
    </lineage>
</organism>
<reference evidence="1 2" key="1">
    <citation type="submission" date="2019-09" db="EMBL/GenBank/DDBJ databases">
        <authorList>
            <person name="Chandra G."/>
            <person name="Truman W A."/>
        </authorList>
    </citation>
    <scope>NUCLEOTIDE SEQUENCE [LARGE SCALE GENOMIC DNA]</scope>
    <source>
        <strain evidence="1">PS870</strain>
    </source>
</reference>
<evidence type="ECO:0000313" key="2">
    <source>
        <dbReference type="Proteomes" id="UP000349468"/>
    </source>
</evidence>
<accession>A0A5E7QDQ0</accession>
<sequence>MSGSLGLGIRLVAAESGALQIVYGGVQAYNGDTWAAAGNIVMGALNIAGSGVNGVLKGGGVGSGAKGGSAVADDFFAGTKYTDKVLGQIKTGDLHGFPESVTTFQGAGQVTKITGGDGVVRDMLKIPGEYRGKQGIFEFIKESDGSINHRLFKPTSAE</sequence>
<protein>
    <submittedName>
        <fullName evidence="1">Uncharacterized protein</fullName>
    </submittedName>
</protein>
<name>A0A5E7QDQ0_PSEFL</name>
<evidence type="ECO:0000313" key="1">
    <source>
        <dbReference type="EMBL" id="VVP59934.1"/>
    </source>
</evidence>
<dbReference type="Proteomes" id="UP000349468">
    <property type="component" value="Unassembled WGS sequence"/>
</dbReference>
<dbReference type="EMBL" id="CABVIK010000028">
    <property type="protein sequence ID" value="VVP59934.1"/>
    <property type="molecule type" value="Genomic_DNA"/>
</dbReference>
<proteinExistence type="predicted"/>